<reference evidence="1 2" key="1">
    <citation type="submission" date="2019-05" db="EMBL/GenBank/DDBJ databases">
        <title>Another draft genome of Portunus trituberculatus and its Hox gene families provides insights of decapod evolution.</title>
        <authorList>
            <person name="Jeong J.-H."/>
            <person name="Song I."/>
            <person name="Kim S."/>
            <person name="Choi T."/>
            <person name="Kim D."/>
            <person name="Ryu S."/>
            <person name="Kim W."/>
        </authorList>
    </citation>
    <scope>NUCLEOTIDE SEQUENCE [LARGE SCALE GENOMIC DNA]</scope>
    <source>
        <tissue evidence="1">Muscle</tissue>
    </source>
</reference>
<dbReference type="AlphaFoldDB" id="A0A5B7HGK1"/>
<proteinExistence type="predicted"/>
<protein>
    <submittedName>
        <fullName evidence="1">Uncharacterized protein</fullName>
    </submittedName>
</protein>
<comment type="caution">
    <text evidence="1">The sequence shown here is derived from an EMBL/GenBank/DDBJ whole genome shotgun (WGS) entry which is preliminary data.</text>
</comment>
<gene>
    <name evidence="1" type="ORF">E2C01_063512</name>
</gene>
<evidence type="ECO:0000313" key="2">
    <source>
        <dbReference type="Proteomes" id="UP000324222"/>
    </source>
</evidence>
<organism evidence="1 2">
    <name type="scientific">Portunus trituberculatus</name>
    <name type="common">Swimming crab</name>
    <name type="synonym">Neptunus trituberculatus</name>
    <dbReference type="NCBI Taxonomy" id="210409"/>
    <lineage>
        <taxon>Eukaryota</taxon>
        <taxon>Metazoa</taxon>
        <taxon>Ecdysozoa</taxon>
        <taxon>Arthropoda</taxon>
        <taxon>Crustacea</taxon>
        <taxon>Multicrustacea</taxon>
        <taxon>Malacostraca</taxon>
        <taxon>Eumalacostraca</taxon>
        <taxon>Eucarida</taxon>
        <taxon>Decapoda</taxon>
        <taxon>Pleocyemata</taxon>
        <taxon>Brachyura</taxon>
        <taxon>Eubrachyura</taxon>
        <taxon>Portunoidea</taxon>
        <taxon>Portunidae</taxon>
        <taxon>Portuninae</taxon>
        <taxon>Portunus</taxon>
    </lineage>
</organism>
<sequence>MFPCLTPPLLALTQVSRILALPPPKDSSRGRGMEIVTSPVSIFAKADVVPKRPPCLLPGLSAQPLHTLSYAGRLREGEPEPESQRV</sequence>
<accession>A0A5B7HGK1</accession>
<dbReference type="EMBL" id="VSRR010029175">
    <property type="protein sequence ID" value="MPC69293.1"/>
    <property type="molecule type" value="Genomic_DNA"/>
</dbReference>
<dbReference type="Proteomes" id="UP000324222">
    <property type="component" value="Unassembled WGS sequence"/>
</dbReference>
<keyword evidence="2" id="KW-1185">Reference proteome</keyword>
<evidence type="ECO:0000313" key="1">
    <source>
        <dbReference type="EMBL" id="MPC69293.1"/>
    </source>
</evidence>
<name>A0A5B7HGK1_PORTR</name>